<organism evidence="2 3">
    <name type="scientific">Datura stramonium</name>
    <name type="common">Jimsonweed</name>
    <name type="synonym">Common thornapple</name>
    <dbReference type="NCBI Taxonomy" id="4076"/>
    <lineage>
        <taxon>Eukaryota</taxon>
        <taxon>Viridiplantae</taxon>
        <taxon>Streptophyta</taxon>
        <taxon>Embryophyta</taxon>
        <taxon>Tracheophyta</taxon>
        <taxon>Spermatophyta</taxon>
        <taxon>Magnoliopsida</taxon>
        <taxon>eudicotyledons</taxon>
        <taxon>Gunneridae</taxon>
        <taxon>Pentapetalae</taxon>
        <taxon>asterids</taxon>
        <taxon>lamiids</taxon>
        <taxon>Solanales</taxon>
        <taxon>Solanaceae</taxon>
        <taxon>Solanoideae</taxon>
        <taxon>Datureae</taxon>
        <taxon>Datura</taxon>
    </lineage>
</organism>
<protein>
    <submittedName>
        <fullName evidence="2">Uncharacterized protein</fullName>
    </submittedName>
</protein>
<name>A0ABS8TG15_DATST</name>
<gene>
    <name evidence="2" type="ORF">HAX54_010335</name>
</gene>
<keyword evidence="3" id="KW-1185">Reference proteome</keyword>
<feature type="region of interest" description="Disordered" evidence="1">
    <location>
        <begin position="40"/>
        <end position="76"/>
    </location>
</feature>
<proteinExistence type="predicted"/>
<evidence type="ECO:0000313" key="3">
    <source>
        <dbReference type="Proteomes" id="UP000823775"/>
    </source>
</evidence>
<evidence type="ECO:0000313" key="2">
    <source>
        <dbReference type="EMBL" id="MCD7470450.1"/>
    </source>
</evidence>
<feature type="compositionally biased region" description="Polar residues" evidence="1">
    <location>
        <begin position="47"/>
        <end position="64"/>
    </location>
</feature>
<dbReference type="Proteomes" id="UP000823775">
    <property type="component" value="Unassembled WGS sequence"/>
</dbReference>
<sequence>MADNYALLHSLSSLKTTLCKESSLFAVTFFGLCMMRLQEPKPRGQQDEGTWQRSKVSGESGTRSEPQEKNWAKDPSSLVNSLLLGQPRNGENEAAESCDDSLGLSLLGPYFGGVNQ</sequence>
<comment type="caution">
    <text evidence="2">The sequence shown here is derived from an EMBL/GenBank/DDBJ whole genome shotgun (WGS) entry which is preliminary data.</text>
</comment>
<accession>A0ABS8TG15</accession>
<evidence type="ECO:0000256" key="1">
    <source>
        <dbReference type="SAM" id="MobiDB-lite"/>
    </source>
</evidence>
<reference evidence="2 3" key="1">
    <citation type="journal article" date="2021" name="BMC Genomics">
        <title>Datura genome reveals duplications of psychoactive alkaloid biosynthetic genes and high mutation rate following tissue culture.</title>
        <authorList>
            <person name="Rajewski A."/>
            <person name="Carter-House D."/>
            <person name="Stajich J."/>
            <person name="Litt A."/>
        </authorList>
    </citation>
    <scope>NUCLEOTIDE SEQUENCE [LARGE SCALE GENOMIC DNA]</scope>
    <source>
        <strain evidence="2">AR-01</strain>
    </source>
</reference>
<dbReference type="EMBL" id="JACEIK010001569">
    <property type="protein sequence ID" value="MCD7470450.1"/>
    <property type="molecule type" value="Genomic_DNA"/>
</dbReference>